<dbReference type="PANTHER" id="PTHR38699">
    <property type="entry name" value="CHROMOSOME 1, WHOLE GENOME SHOTGUN SEQUENCE"/>
    <property type="match status" value="1"/>
</dbReference>
<feature type="compositionally biased region" description="Basic residues" evidence="1">
    <location>
        <begin position="23"/>
        <end position="35"/>
    </location>
</feature>
<dbReference type="GO" id="GO:0000423">
    <property type="term" value="P:mitophagy"/>
    <property type="evidence" value="ECO:0007669"/>
    <property type="project" value="InterPro"/>
</dbReference>
<accession>A0A8H8CKP0</accession>
<dbReference type="GO" id="GO:0140580">
    <property type="term" value="F:mitochondrion autophagosome adaptor activity"/>
    <property type="evidence" value="ECO:0007669"/>
    <property type="project" value="InterPro"/>
</dbReference>
<dbReference type="OrthoDB" id="2430343at2759"/>
<dbReference type="PANTHER" id="PTHR38699:SF1">
    <property type="entry name" value="MITOPHAGY RECEPTOR ATG43"/>
    <property type="match status" value="1"/>
</dbReference>
<comment type="caution">
    <text evidence="2">The sequence shown here is derived from an EMBL/GenBank/DDBJ whole genome shotgun (WGS) entry which is preliminary data.</text>
</comment>
<name>A0A8H8CKP0_PSICU</name>
<evidence type="ECO:0000256" key="1">
    <source>
        <dbReference type="SAM" id="MobiDB-lite"/>
    </source>
</evidence>
<dbReference type="InterPro" id="IPR013898">
    <property type="entry name" value="Atg43"/>
</dbReference>
<reference evidence="2" key="1">
    <citation type="submission" date="2021-02" db="EMBL/GenBank/DDBJ databases">
        <title>Psilocybe cubensis genome.</title>
        <authorList>
            <person name="Mckernan K.J."/>
            <person name="Crawford S."/>
            <person name="Trippe A."/>
            <person name="Kane L.T."/>
            <person name="Mclaughlin S."/>
        </authorList>
    </citation>
    <scope>NUCLEOTIDE SEQUENCE [LARGE SCALE GENOMIC DNA]</scope>
    <source>
        <strain evidence="2">MGC-MH-2018</strain>
    </source>
</reference>
<gene>
    <name evidence="2" type="ORF">JR316_006839</name>
</gene>
<dbReference type="Pfam" id="PF08589">
    <property type="entry name" value="ATG43"/>
    <property type="match status" value="1"/>
</dbReference>
<dbReference type="AlphaFoldDB" id="A0A8H8CKP0"/>
<feature type="region of interest" description="Disordered" evidence="1">
    <location>
        <begin position="1"/>
        <end position="35"/>
    </location>
</feature>
<protein>
    <submittedName>
        <fullName evidence="2">Uncharacterized protein</fullName>
    </submittedName>
</protein>
<dbReference type="EMBL" id="JAFIQS010000006">
    <property type="protein sequence ID" value="KAG5168244.1"/>
    <property type="molecule type" value="Genomic_DNA"/>
</dbReference>
<proteinExistence type="predicted"/>
<sequence>MSAAPPVVFHQPKHARPDADHHQHAHHHDHTRSPRARLPVIPDLRFEYSYMRSIQPYVHVERLSTGEAVPRPTDVELVDQGMLDESGFVTLDATLGMQGKETEKGFAEGEVALKPPSQTEPASGPSEIIHLQWKKIAWVTVRDQVISPLVQGAAWALASYYIRPFSLEFGSRMGTFVHQRLPTKEGLGVSWLRDWAKSIGLTSSNAAAVQRKS</sequence>
<organism evidence="2">
    <name type="scientific">Psilocybe cubensis</name>
    <name type="common">Psychedelic mushroom</name>
    <name type="synonym">Stropharia cubensis</name>
    <dbReference type="NCBI Taxonomy" id="181762"/>
    <lineage>
        <taxon>Eukaryota</taxon>
        <taxon>Fungi</taxon>
        <taxon>Dikarya</taxon>
        <taxon>Basidiomycota</taxon>
        <taxon>Agaricomycotina</taxon>
        <taxon>Agaricomycetes</taxon>
        <taxon>Agaricomycetidae</taxon>
        <taxon>Agaricales</taxon>
        <taxon>Agaricineae</taxon>
        <taxon>Strophariaceae</taxon>
        <taxon>Psilocybe</taxon>
    </lineage>
</organism>
<evidence type="ECO:0000313" key="2">
    <source>
        <dbReference type="EMBL" id="KAG5168244.1"/>
    </source>
</evidence>